<dbReference type="InterPro" id="IPR037066">
    <property type="entry name" value="Plug_dom_sf"/>
</dbReference>
<name>A0A3S9MUI4_9FLAO</name>
<feature type="domain" description="TonB-dependent receptor plug" evidence="9">
    <location>
        <begin position="117"/>
        <end position="219"/>
    </location>
</feature>
<evidence type="ECO:0000313" key="10">
    <source>
        <dbReference type="EMBL" id="AZQ42839.1"/>
    </source>
</evidence>
<keyword evidence="3 7" id="KW-1134">Transmembrane beta strand</keyword>
<dbReference type="Gene3D" id="2.40.170.20">
    <property type="entry name" value="TonB-dependent receptor, beta-barrel domain"/>
    <property type="match status" value="1"/>
</dbReference>
<evidence type="ECO:0000259" key="9">
    <source>
        <dbReference type="Pfam" id="PF07715"/>
    </source>
</evidence>
<dbReference type="SUPFAM" id="SSF56935">
    <property type="entry name" value="Porins"/>
    <property type="match status" value="1"/>
</dbReference>
<protein>
    <submittedName>
        <fullName evidence="10">TonB-dependent receptor</fullName>
    </submittedName>
</protein>
<dbReference type="PROSITE" id="PS52016">
    <property type="entry name" value="TONB_DEPENDENT_REC_3"/>
    <property type="match status" value="1"/>
</dbReference>
<dbReference type="GO" id="GO:0009279">
    <property type="term" value="C:cell outer membrane"/>
    <property type="evidence" value="ECO:0007669"/>
    <property type="project" value="UniProtKB-SubCell"/>
</dbReference>
<evidence type="ECO:0000313" key="11">
    <source>
        <dbReference type="Proteomes" id="UP000279600"/>
    </source>
</evidence>
<dbReference type="InterPro" id="IPR036942">
    <property type="entry name" value="Beta-barrel_TonB_sf"/>
</dbReference>
<keyword evidence="8" id="KW-0732">Signal</keyword>
<dbReference type="OrthoDB" id="9768177at2"/>
<organism evidence="10 11">
    <name type="scientific">Nonlabens ponticola</name>
    <dbReference type="NCBI Taxonomy" id="2496866"/>
    <lineage>
        <taxon>Bacteria</taxon>
        <taxon>Pseudomonadati</taxon>
        <taxon>Bacteroidota</taxon>
        <taxon>Flavobacteriia</taxon>
        <taxon>Flavobacteriales</taxon>
        <taxon>Flavobacteriaceae</taxon>
        <taxon>Nonlabens</taxon>
    </lineage>
</organism>
<proteinExistence type="inferred from homology"/>
<dbReference type="Pfam" id="PF07715">
    <property type="entry name" value="Plug"/>
    <property type="match status" value="1"/>
</dbReference>
<gene>
    <name evidence="10" type="ORF">EJ995_00775</name>
</gene>
<keyword evidence="2 7" id="KW-0813">Transport</keyword>
<dbReference type="Pfam" id="PF13715">
    <property type="entry name" value="CarbopepD_reg_2"/>
    <property type="match status" value="1"/>
</dbReference>
<dbReference type="RefSeq" id="WP_126444665.1">
    <property type="nucleotide sequence ID" value="NZ_CP034549.1"/>
</dbReference>
<reference evidence="10 11" key="1">
    <citation type="submission" date="2018-12" db="EMBL/GenBank/DDBJ databases">
        <title>Complete genome of Nonlabens sp. MJ115.</title>
        <authorList>
            <person name="Choi H.S."/>
            <person name="Jung J."/>
        </authorList>
    </citation>
    <scope>NUCLEOTIDE SEQUENCE [LARGE SCALE GENOMIC DNA]</scope>
    <source>
        <strain evidence="10 11">MJ115</strain>
    </source>
</reference>
<dbReference type="SUPFAM" id="SSF49464">
    <property type="entry name" value="Carboxypeptidase regulatory domain-like"/>
    <property type="match status" value="1"/>
</dbReference>
<dbReference type="InterPro" id="IPR012910">
    <property type="entry name" value="Plug_dom"/>
</dbReference>
<dbReference type="AlphaFoldDB" id="A0A3S9MUI4"/>
<evidence type="ECO:0000256" key="8">
    <source>
        <dbReference type="SAM" id="SignalP"/>
    </source>
</evidence>
<accession>A0A3S9MUI4</accession>
<evidence type="ECO:0000256" key="6">
    <source>
        <dbReference type="ARBA" id="ARBA00023237"/>
    </source>
</evidence>
<evidence type="ECO:0000256" key="2">
    <source>
        <dbReference type="ARBA" id="ARBA00022448"/>
    </source>
</evidence>
<dbReference type="KEGG" id="noj:EJ995_00775"/>
<dbReference type="Gene3D" id="2.60.40.1120">
    <property type="entry name" value="Carboxypeptidase-like, regulatory domain"/>
    <property type="match status" value="1"/>
</dbReference>
<feature type="chain" id="PRO_5019402713" evidence="8">
    <location>
        <begin position="23"/>
        <end position="1001"/>
    </location>
</feature>
<sequence length="1001" mass="111154">MRFQVKLTTSILFFLLTQFVFAQKTITGVVVDESDVPILGASIFIKSKNLGTQTGFDGDFSIEAEIGDLVSVSYIGFETQEFTVDSRDEYRIILPTSINSLEEIVIVGYGKQKKAILTSSVSIVDGDEVAKEPVLNVTQALQGKAAGVNIIASDAPGQASSVIIRGLGTVQGGRDPLYVVDGVLTDNINNINSADIESINVLKDAASLAIYGNRGANGVIIVTTKQGRKGDMKVSFDAYSGFRDILTRVELANASEYVIYSNEALRRDYLTDNDPTNDNSTVGFIPTDQQFDTDWLDAITQIGLVNNFNLSASGGSDMITAFFSASFNDERGVLLNDEFNRLTLRSNVDYKISEKLRFSHNVSSQLATGTPQNYALFTSAYKQAPIIPVRDENGNYGSSININSVANPAVDASNEFKEDKNKFFKIQGAFKIDYDVLDDLTFTSRFSIETEYGRFYSFRDRLGNFLAQNPFNTPSSFEGDAENPANTRLTVTHTNTYRWFLDNYFTYDKTFNDVHGINATLGITSEESGSEFLSATRNNVPLDTNLNFNLNTGDEDETQLNSGALSVRDRLYSYIARLNYDYDNKYLFGGSFRRDGSSKFQKGQQFGNFFAVSAGWVITEESFMDDSVFDVLKLRASYGELGNQNVPLNVLNATTGAGGFYAFGQNQLLQQGITITGTIQEDLTWETTEEYNFGVEFTLLDYRLSGELDVYQRLNTNAILQIELPDIIGFDPFNASVGQIQNRGIELAVNWNDDITDDFKYSIGINASYNENEITEVTNPFFLEQLGGFINNGQYTKRIAVGQPLGSFYLYDVAGIDDNGDLVYKDLNEDGVIDESDRAFFGSYLPKFFGGVNLGTQYKQFDLTVDTYFNVGNKVYNGKKAQRFGNENIEAVDFNSRYTTGRPSNTTPRAFNNVPLSSTYYLEDGDFLRINNITLGYTLPLKENSIFDSFRVYATAKNPFIFQKFSGFTPELPGAPLGNAGIELDAFPTLRSFYIGLNTSF</sequence>
<dbReference type="InterPro" id="IPR008969">
    <property type="entry name" value="CarboxyPept-like_regulatory"/>
</dbReference>
<evidence type="ECO:0000256" key="3">
    <source>
        <dbReference type="ARBA" id="ARBA00022452"/>
    </source>
</evidence>
<keyword evidence="11" id="KW-1185">Reference proteome</keyword>
<dbReference type="Gene3D" id="2.170.130.10">
    <property type="entry name" value="TonB-dependent receptor, plug domain"/>
    <property type="match status" value="1"/>
</dbReference>
<dbReference type="InterPro" id="IPR039426">
    <property type="entry name" value="TonB-dep_rcpt-like"/>
</dbReference>
<evidence type="ECO:0000256" key="7">
    <source>
        <dbReference type="PROSITE-ProRule" id="PRU01360"/>
    </source>
</evidence>
<dbReference type="EMBL" id="CP034549">
    <property type="protein sequence ID" value="AZQ42839.1"/>
    <property type="molecule type" value="Genomic_DNA"/>
</dbReference>
<dbReference type="NCBIfam" id="TIGR04057">
    <property type="entry name" value="SusC_RagA_signa"/>
    <property type="match status" value="1"/>
</dbReference>
<keyword evidence="5 7" id="KW-0472">Membrane</keyword>
<dbReference type="InterPro" id="IPR023996">
    <property type="entry name" value="TonB-dep_OMP_SusC/RagA"/>
</dbReference>
<keyword evidence="6 7" id="KW-0998">Cell outer membrane</keyword>
<evidence type="ECO:0000256" key="1">
    <source>
        <dbReference type="ARBA" id="ARBA00004571"/>
    </source>
</evidence>
<dbReference type="NCBIfam" id="TIGR04056">
    <property type="entry name" value="OMP_RagA_SusC"/>
    <property type="match status" value="1"/>
</dbReference>
<comment type="subcellular location">
    <subcellularLocation>
        <location evidence="1 7">Cell outer membrane</location>
        <topology evidence="1 7">Multi-pass membrane protein</topology>
    </subcellularLocation>
</comment>
<dbReference type="Proteomes" id="UP000279600">
    <property type="component" value="Chromosome"/>
</dbReference>
<dbReference type="InterPro" id="IPR023997">
    <property type="entry name" value="TonB-dep_OMP_SusC/RagA_CS"/>
</dbReference>
<comment type="similarity">
    <text evidence="7">Belongs to the TonB-dependent receptor family.</text>
</comment>
<feature type="signal peptide" evidence="8">
    <location>
        <begin position="1"/>
        <end position="22"/>
    </location>
</feature>
<keyword evidence="10" id="KW-0675">Receptor</keyword>
<keyword evidence="4 7" id="KW-0812">Transmembrane</keyword>
<evidence type="ECO:0000256" key="5">
    <source>
        <dbReference type="ARBA" id="ARBA00023136"/>
    </source>
</evidence>
<evidence type="ECO:0000256" key="4">
    <source>
        <dbReference type="ARBA" id="ARBA00022692"/>
    </source>
</evidence>